<keyword evidence="2" id="KW-1185">Reference proteome</keyword>
<reference evidence="2" key="2">
    <citation type="submission" date="2015-01" db="EMBL/GenBank/DDBJ databases">
        <title>Evolutionary Origins and Diversification of the Mycorrhizal Mutualists.</title>
        <authorList>
            <consortium name="DOE Joint Genome Institute"/>
            <consortium name="Mycorrhizal Genomics Consortium"/>
            <person name="Kohler A."/>
            <person name="Kuo A."/>
            <person name="Nagy L.G."/>
            <person name="Floudas D."/>
            <person name="Copeland A."/>
            <person name="Barry K.W."/>
            <person name="Cichocki N."/>
            <person name="Veneault-Fourrey C."/>
            <person name="LaButti K."/>
            <person name="Lindquist E.A."/>
            <person name="Lipzen A."/>
            <person name="Lundell T."/>
            <person name="Morin E."/>
            <person name="Murat C."/>
            <person name="Riley R."/>
            <person name="Ohm R."/>
            <person name="Sun H."/>
            <person name="Tunlid A."/>
            <person name="Henrissat B."/>
            <person name="Grigoriev I.V."/>
            <person name="Hibbett D.S."/>
            <person name="Martin F."/>
        </authorList>
    </citation>
    <scope>NUCLEOTIDE SEQUENCE [LARGE SCALE GENOMIC DNA]</scope>
    <source>
        <strain evidence="2">441</strain>
    </source>
</reference>
<evidence type="ECO:0000313" key="2">
    <source>
        <dbReference type="Proteomes" id="UP000054018"/>
    </source>
</evidence>
<gene>
    <name evidence="1" type="ORF">PISMIDRAFT_681785</name>
</gene>
<proteinExistence type="predicted"/>
<dbReference type="HOGENOM" id="CLU_2961764_0_0_1"/>
<accession>A0A0C9Z4I9</accession>
<sequence length="59" mass="7152">MSNHLALTHTHSVLDKILRRVTCPMWPSLAYLYAACWYDVYVQYVFLPDLPFFWYWVPL</sequence>
<dbReference type="EMBL" id="KN833756">
    <property type="protein sequence ID" value="KIK21069.1"/>
    <property type="molecule type" value="Genomic_DNA"/>
</dbReference>
<dbReference type="Proteomes" id="UP000054018">
    <property type="component" value="Unassembled WGS sequence"/>
</dbReference>
<name>A0A0C9Z4I9_9AGAM</name>
<reference evidence="1 2" key="1">
    <citation type="submission" date="2014-04" db="EMBL/GenBank/DDBJ databases">
        <authorList>
            <consortium name="DOE Joint Genome Institute"/>
            <person name="Kuo A."/>
            <person name="Kohler A."/>
            <person name="Costa M.D."/>
            <person name="Nagy L.G."/>
            <person name="Floudas D."/>
            <person name="Copeland A."/>
            <person name="Barry K.W."/>
            <person name="Cichocki N."/>
            <person name="Veneault-Fourrey C."/>
            <person name="LaButti K."/>
            <person name="Lindquist E.A."/>
            <person name="Lipzen A."/>
            <person name="Lundell T."/>
            <person name="Morin E."/>
            <person name="Murat C."/>
            <person name="Sun H."/>
            <person name="Tunlid A."/>
            <person name="Henrissat B."/>
            <person name="Grigoriev I.V."/>
            <person name="Hibbett D.S."/>
            <person name="Martin F."/>
            <person name="Nordberg H.P."/>
            <person name="Cantor M.N."/>
            <person name="Hua S.X."/>
        </authorList>
    </citation>
    <scope>NUCLEOTIDE SEQUENCE [LARGE SCALE GENOMIC DNA]</scope>
    <source>
        <strain evidence="1 2">441</strain>
    </source>
</reference>
<dbReference type="AlphaFoldDB" id="A0A0C9Z4I9"/>
<organism evidence="1 2">
    <name type="scientific">Pisolithus microcarpus 441</name>
    <dbReference type="NCBI Taxonomy" id="765257"/>
    <lineage>
        <taxon>Eukaryota</taxon>
        <taxon>Fungi</taxon>
        <taxon>Dikarya</taxon>
        <taxon>Basidiomycota</taxon>
        <taxon>Agaricomycotina</taxon>
        <taxon>Agaricomycetes</taxon>
        <taxon>Agaricomycetidae</taxon>
        <taxon>Boletales</taxon>
        <taxon>Sclerodermatineae</taxon>
        <taxon>Pisolithaceae</taxon>
        <taxon>Pisolithus</taxon>
    </lineage>
</organism>
<protein>
    <submittedName>
        <fullName evidence="1">Uncharacterized protein</fullName>
    </submittedName>
</protein>
<evidence type="ECO:0000313" key="1">
    <source>
        <dbReference type="EMBL" id="KIK21069.1"/>
    </source>
</evidence>